<protein>
    <submittedName>
        <fullName evidence="9">Iron complex transport system permease protein</fullName>
    </submittedName>
</protein>
<evidence type="ECO:0000256" key="5">
    <source>
        <dbReference type="ARBA" id="ARBA00022692"/>
    </source>
</evidence>
<keyword evidence="5 8" id="KW-0812">Transmembrane</keyword>
<feature type="transmembrane region" description="Helical" evidence="8">
    <location>
        <begin position="134"/>
        <end position="153"/>
    </location>
</feature>
<feature type="transmembrane region" description="Helical" evidence="8">
    <location>
        <begin position="21"/>
        <end position="40"/>
    </location>
</feature>
<evidence type="ECO:0000256" key="3">
    <source>
        <dbReference type="ARBA" id="ARBA00022448"/>
    </source>
</evidence>
<evidence type="ECO:0000313" key="9">
    <source>
        <dbReference type="EMBL" id="MBB3158997.1"/>
    </source>
</evidence>
<proteinExistence type="inferred from homology"/>
<dbReference type="Gene3D" id="1.10.3470.10">
    <property type="entry name" value="ABC transporter involved in vitamin B12 uptake, BtuC"/>
    <property type="match status" value="1"/>
</dbReference>
<dbReference type="Proteomes" id="UP000543579">
    <property type="component" value="Unassembled WGS sequence"/>
</dbReference>
<evidence type="ECO:0000313" key="10">
    <source>
        <dbReference type="Proteomes" id="UP000543579"/>
    </source>
</evidence>
<dbReference type="GO" id="GO:0033214">
    <property type="term" value="P:siderophore-iron import into cell"/>
    <property type="evidence" value="ECO:0007669"/>
    <property type="project" value="TreeGrafter"/>
</dbReference>
<evidence type="ECO:0000256" key="8">
    <source>
        <dbReference type="SAM" id="Phobius"/>
    </source>
</evidence>
<gene>
    <name evidence="9" type="ORF">FHS07_002715</name>
</gene>
<dbReference type="InterPro" id="IPR000522">
    <property type="entry name" value="ABC_transptr_permease_BtuC"/>
</dbReference>
<reference evidence="9 10" key="1">
    <citation type="submission" date="2020-08" db="EMBL/GenBank/DDBJ databases">
        <title>Genomic Encyclopedia of Type Strains, Phase III (KMG-III): the genomes of soil and plant-associated and newly described type strains.</title>
        <authorList>
            <person name="Whitman W."/>
        </authorList>
    </citation>
    <scope>NUCLEOTIDE SEQUENCE [LARGE SCALE GENOMIC DNA]</scope>
    <source>
        <strain evidence="9 10">CECT 8356</strain>
    </source>
</reference>
<evidence type="ECO:0000256" key="7">
    <source>
        <dbReference type="ARBA" id="ARBA00023136"/>
    </source>
</evidence>
<feature type="transmembrane region" description="Helical" evidence="8">
    <location>
        <begin position="287"/>
        <end position="308"/>
    </location>
</feature>
<feature type="transmembrane region" description="Helical" evidence="8">
    <location>
        <begin position="248"/>
        <end position="275"/>
    </location>
</feature>
<accession>A0A7W5GH71</accession>
<evidence type="ECO:0000256" key="1">
    <source>
        <dbReference type="ARBA" id="ARBA00004651"/>
    </source>
</evidence>
<sequence length="340" mass="34285">MARRAEAVVMHPAVGPRHRRYAIVTAVTVAVAVVAAIVGVTTGSFQASLGDVASALTGNADGRTSVVVMGLRVPRVVAALSIGAALGLAGAVFQTLARNPLASPDIVGFTAGSATGALVGLIVIAPAASPAAGAWIGGLLTVVVVMLVARSVGVSRERTILAGIALSTLLAAVNDYLLTRAPVEIARNADQWLHGSLAATSMDDVALLLGALGILSVVLALVHRDFRALELGDDTARSLGVRTGRVRLLLVVVAALLTGTATAVSGPIGFIALAAPQLARRTLGTSGIPLFGSALTGAVVLVIADVVAQRALAPLQIPVGLLTGVVGGAYLFWIVARTRR</sequence>
<feature type="transmembrane region" description="Helical" evidence="8">
    <location>
        <begin position="76"/>
        <end position="94"/>
    </location>
</feature>
<feature type="transmembrane region" description="Helical" evidence="8">
    <location>
        <begin position="106"/>
        <end position="128"/>
    </location>
</feature>
<dbReference type="PANTHER" id="PTHR30472">
    <property type="entry name" value="FERRIC ENTEROBACTIN TRANSPORT SYSTEM PERMEASE PROTEIN"/>
    <property type="match status" value="1"/>
</dbReference>
<dbReference type="GO" id="GO:0022857">
    <property type="term" value="F:transmembrane transporter activity"/>
    <property type="evidence" value="ECO:0007669"/>
    <property type="project" value="InterPro"/>
</dbReference>
<dbReference type="Pfam" id="PF01032">
    <property type="entry name" value="FecCD"/>
    <property type="match status" value="1"/>
</dbReference>
<dbReference type="AlphaFoldDB" id="A0A7W5GH71"/>
<name>A0A7W5GH71_9MICO</name>
<dbReference type="SUPFAM" id="SSF81345">
    <property type="entry name" value="ABC transporter involved in vitamin B12 uptake, BtuC"/>
    <property type="match status" value="1"/>
</dbReference>
<keyword evidence="7 8" id="KW-0472">Membrane</keyword>
<evidence type="ECO:0000256" key="4">
    <source>
        <dbReference type="ARBA" id="ARBA00022475"/>
    </source>
</evidence>
<comment type="similarity">
    <text evidence="2">Belongs to the binding-protein-dependent transport system permease family. FecCD subfamily.</text>
</comment>
<evidence type="ECO:0000256" key="6">
    <source>
        <dbReference type="ARBA" id="ARBA00022989"/>
    </source>
</evidence>
<dbReference type="RefSeq" id="WP_183420406.1">
    <property type="nucleotide sequence ID" value="NZ_JACHXY010000003.1"/>
</dbReference>
<dbReference type="CDD" id="cd06550">
    <property type="entry name" value="TM_ABC_iron-siderophores_like"/>
    <property type="match status" value="1"/>
</dbReference>
<keyword evidence="4" id="KW-1003">Cell membrane</keyword>
<dbReference type="InterPro" id="IPR037294">
    <property type="entry name" value="ABC_BtuC-like"/>
</dbReference>
<dbReference type="GO" id="GO:0005886">
    <property type="term" value="C:plasma membrane"/>
    <property type="evidence" value="ECO:0007669"/>
    <property type="project" value="UniProtKB-SubCell"/>
</dbReference>
<keyword evidence="3" id="KW-0813">Transport</keyword>
<comment type="caution">
    <text evidence="9">The sequence shown here is derived from an EMBL/GenBank/DDBJ whole genome shotgun (WGS) entry which is preliminary data.</text>
</comment>
<comment type="subcellular location">
    <subcellularLocation>
        <location evidence="1">Cell membrane</location>
        <topology evidence="1">Multi-pass membrane protein</topology>
    </subcellularLocation>
</comment>
<evidence type="ECO:0000256" key="2">
    <source>
        <dbReference type="ARBA" id="ARBA00007935"/>
    </source>
</evidence>
<keyword evidence="6 8" id="KW-1133">Transmembrane helix</keyword>
<dbReference type="EMBL" id="JACHXY010000003">
    <property type="protein sequence ID" value="MBB3158997.1"/>
    <property type="molecule type" value="Genomic_DNA"/>
</dbReference>
<feature type="transmembrane region" description="Helical" evidence="8">
    <location>
        <begin position="205"/>
        <end position="222"/>
    </location>
</feature>
<dbReference type="PANTHER" id="PTHR30472:SF24">
    <property type="entry name" value="FERRIC ENTEROBACTIN TRANSPORT SYSTEM PERMEASE PROTEIN FEPG"/>
    <property type="match status" value="1"/>
</dbReference>
<organism evidence="9 10">
    <name type="scientific">Microbacterium proteolyticum</name>
    <dbReference type="NCBI Taxonomy" id="1572644"/>
    <lineage>
        <taxon>Bacteria</taxon>
        <taxon>Bacillati</taxon>
        <taxon>Actinomycetota</taxon>
        <taxon>Actinomycetes</taxon>
        <taxon>Micrococcales</taxon>
        <taxon>Microbacteriaceae</taxon>
        <taxon>Microbacterium</taxon>
    </lineage>
</organism>
<feature type="transmembrane region" description="Helical" evidence="8">
    <location>
        <begin position="315"/>
        <end position="336"/>
    </location>
</feature>